<dbReference type="RefSeq" id="XP_018383410.1">
    <property type="nucleotide sequence ID" value="XM_018523696.1"/>
</dbReference>
<reference evidence="1 2" key="1">
    <citation type="submission" date="2016-05" db="EMBL/GenBank/DDBJ databases">
        <title>Comparative analysis of secretome profiles of manganese(II)-oxidizing ascomycete fungi.</title>
        <authorList>
            <consortium name="DOE Joint Genome Institute"/>
            <person name="Zeiner C.A."/>
            <person name="Purvine S.O."/>
            <person name="Zink E.M."/>
            <person name="Wu S."/>
            <person name="Pasa-Tolic L."/>
            <person name="Chaput D.L."/>
            <person name="Haridas S."/>
            <person name="Grigoriev I.V."/>
            <person name="Santelli C.M."/>
            <person name="Hansel C.M."/>
        </authorList>
    </citation>
    <scope>NUCLEOTIDE SEQUENCE [LARGE SCALE GENOMIC DNA]</scope>
    <source>
        <strain evidence="1 2">SRC1lrK2f</strain>
    </source>
</reference>
<dbReference type="AlphaFoldDB" id="A0A177DGP7"/>
<dbReference type="GeneID" id="29109290"/>
<protein>
    <submittedName>
        <fullName evidence="1">Uncharacterized protein</fullName>
    </submittedName>
</protein>
<dbReference type="EMBL" id="KV441485">
    <property type="protein sequence ID" value="OAG17989.1"/>
    <property type="molecule type" value="Genomic_DNA"/>
</dbReference>
<keyword evidence="2" id="KW-1185">Reference proteome</keyword>
<sequence length="243" mass="26713">MAVLLVGRETRSRDLTVCTPSRSEIPEVKDCGIYAQKASSGCTSTGFGHENIASNELILEGVDRYLSRGNKAFSCGPLVSHSTHGRKLEATNNTIKIEACIRLPVHIRSDSDSIRRQFPALGHAGRRICKMSTSPEDPKADIQSAIRSCATPQEVPRCSASDPQQVRMVTACQLPSRGTLFCDEFNNGVFISRHLRLRRIIGKPVIQGKKYAASSHRDLMFSRRTAPRAEETICTFAASHSIT</sequence>
<evidence type="ECO:0000313" key="2">
    <source>
        <dbReference type="Proteomes" id="UP000077248"/>
    </source>
</evidence>
<gene>
    <name evidence="1" type="ORF">CC77DRAFT_1011214</name>
</gene>
<proteinExistence type="predicted"/>
<accession>A0A177DGP7</accession>
<dbReference type="Proteomes" id="UP000077248">
    <property type="component" value="Unassembled WGS sequence"/>
</dbReference>
<evidence type="ECO:0000313" key="1">
    <source>
        <dbReference type="EMBL" id="OAG17989.1"/>
    </source>
</evidence>
<name>A0A177DGP7_ALTAL</name>
<dbReference type="KEGG" id="aalt:CC77DRAFT_1011214"/>
<organism evidence="1 2">
    <name type="scientific">Alternaria alternata</name>
    <name type="common">Alternaria rot fungus</name>
    <name type="synonym">Torula alternata</name>
    <dbReference type="NCBI Taxonomy" id="5599"/>
    <lineage>
        <taxon>Eukaryota</taxon>
        <taxon>Fungi</taxon>
        <taxon>Dikarya</taxon>
        <taxon>Ascomycota</taxon>
        <taxon>Pezizomycotina</taxon>
        <taxon>Dothideomycetes</taxon>
        <taxon>Pleosporomycetidae</taxon>
        <taxon>Pleosporales</taxon>
        <taxon>Pleosporineae</taxon>
        <taxon>Pleosporaceae</taxon>
        <taxon>Alternaria</taxon>
        <taxon>Alternaria sect. Alternaria</taxon>
        <taxon>Alternaria alternata complex</taxon>
    </lineage>
</organism>
<dbReference type="VEuPathDB" id="FungiDB:CC77DRAFT_1011214"/>